<evidence type="ECO:0000313" key="1">
    <source>
        <dbReference type="EMBL" id="KHF24249.1"/>
    </source>
</evidence>
<name>A0A0B0H8R1_SOVGS</name>
<dbReference type="Proteomes" id="UP000030856">
    <property type="component" value="Unassembled WGS sequence"/>
</dbReference>
<keyword evidence="2" id="KW-1185">Reference proteome</keyword>
<sequence length="86" mass="9510">MTLESLTNDAVGQIEEVFSKKLTAQETEKVPKIVEKTLIKAVTGVTKHYVDAASLCCGPEADMAHKIKEEVERKKHALFGNLISLR</sequence>
<dbReference type="RefSeq" id="WP_043118322.1">
    <property type="nucleotide sequence ID" value="NZ_JRAA01000003.1"/>
</dbReference>
<protein>
    <submittedName>
        <fullName evidence="1">Uncharacterized protein</fullName>
    </submittedName>
</protein>
<dbReference type="OrthoDB" id="7863773at2"/>
<accession>A0A0B0H8R1</accession>
<organism evidence="1 2">
    <name type="scientific">Solemya velum gill symbiont</name>
    <dbReference type="NCBI Taxonomy" id="2340"/>
    <lineage>
        <taxon>Bacteria</taxon>
        <taxon>Pseudomonadati</taxon>
        <taxon>Pseudomonadota</taxon>
        <taxon>Gammaproteobacteria</taxon>
        <taxon>sulfur-oxidizing symbionts</taxon>
    </lineage>
</organism>
<gene>
    <name evidence="1" type="ORF">JV46_26870</name>
</gene>
<comment type="caution">
    <text evidence="1">The sequence shown here is derived from an EMBL/GenBank/DDBJ whole genome shotgun (WGS) entry which is preliminary data.</text>
</comment>
<proteinExistence type="predicted"/>
<evidence type="ECO:0000313" key="2">
    <source>
        <dbReference type="Proteomes" id="UP000030856"/>
    </source>
</evidence>
<reference evidence="1 2" key="1">
    <citation type="journal article" date="2014" name="BMC Genomics">
        <title>The genome of the intracellular bacterium of the coastal bivalve, Solemya velum: a blueprint for thriving in and out of symbiosis.</title>
        <authorList>
            <person name="Dmytrenko O."/>
            <person name="Russell S.L."/>
            <person name="Loo W.T."/>
            <person name="Fontanez K.M."/>
            <person name="Liao L."/>
            <person name="Roeselers G."/>
            <person name="Sharma R."/>
            <person name="Stewart F.J."/>
            <person name="Newton I.L."/>
            <person name="Woyke T."/>
            <person name="Wu D."/>
            <person name="Lang J.M."/>
            <person name="Eisen J.A."/>
            <person name="Cavanaugh C.M."/>
        </authorList>
    </citation>
    <scope>NUCLEOTIDE SEQUENCE [LARGE SCALE GENOMIC DNA]</scope>
    <source>
        <strain evidence="1 2">WH</strain>
    </source>
</reference>
<dbReference type="AlphaFoldDB" id="A0A0B0H8R1"/>
<dbReference type="STRING" id="2340.JV46_26870"/>
<dbReference type="EMBL" id="JRAA01000003">
    <property type="protein sequence ID" value="KHF24249.1"/>
    <property type="molecule type" value="Genomic_DNA"/>
</dbReference>